<evidence type="ECO:0000259" key="1">
    <source>
        <dbReference type="Pfam" id="PF04101"/>
    </source>
</evidence>
<dbReference type="AlphaFoldDB" id="A0A433JQ74"/>
<dbReference type="EMBL" id="RZGZ01000004">
    <property type="protein sequence ID" value="RUQ98272.1"/>
    <property type="molecule type" value="Genomic_DNA"/>
</dbReference>
<dbReference type="RefSeq" id="WP_127051126.1">
    <property type="nucleotide sequence ID" value="NZ_RZGZ01000004.1"/>
</dbReference>
<dbReference type="Pfam" id="PF04101">
    <property type="entry name" value="Glyco_tran_28_C"/>
    <property type="match status" value="1"/>
</dbReference>
<comment type="caution">
    <text evidence="2">The sequence shown here is derived from an EMBL/GenBank/DDBJ whole genome shotgun (WGS) entry which is preliminary data.</text>
</comment>
<feature type="domain" description="Glycosyl transferase family 28 C-terminal" evidence="1">
    <location>
        <begin position="241"/>
        <end position="298"/>
    </location>
</feature>
<name>A0A433JQ74_9MICO</name>
<dbReference type="SUPFAM" id="SSF53756">
    <property type="entry name" value="UDP-Glycosyltransferase/glycogen phosphorylase"/>
    <property type="match status" value="1"/>
</dbReference>
<dbReference type="OrthoDB" id="9809594at2"/>
<reference evidence="2 3" key="1">
    <citation type="submission" date="2018-12" db="EMBL/GenBank/DDBJ databases">
        <authorList>
            <person name="Li F."/>
        </authorList>
    </citation>
    <scope>NUCLEOTIDE SEQUENCE [LARGE SCALE GENOMIC DNA]</scope>
    <source>
        <strain evidence="2 3">EGI 6500705</strain>
    </source>
</reference>
<proteinExistence type="predicted"/>
<protein>
    <recommendedName>
        <fullName evidence="1">Glycosyl transferase family 28 C-terminal domain-containing protein</fullName>
    </recommendedName>
</protein>
<organism evidence="2 3">
    <name type="scientific">Labedella endophytica</name>
    <dbReference type="NCBI Taxonomy" id="1523160"/>
    <lineage>
        <taxon>Bacteria</taxon>
        <taxon>Bacillati</taxon>
        <taxon>Actinomycetota</taxon>
        <taxon>Actinomycetes</taxon>
        <taxon>Micrococcales</taxon>
        <taxon>Microbacteriaceae</taxon>
        <taxon>Labedella</taxon>
    </lineage>
</organism>
<sequence length="352" mass="37684">MTTVPEDTAATSTPRIGWYVHHHGHGHVARFLAVRPHVDAHVTVFSSMTPPSPLPERTDWVRLPIDNAVEDHDGRVLDPYAAEPTAGGRLHWAPLGHRGHRERLSLIAANAASLDAFVVDVSAEVAVFVRLLGLPLALFSQPGPRTDAPHRLAFDVANVIICPWPEGAHDLSAFGDAQARLHTVGGISRHAGRERAEVERGSVLLLGGIGEAAERPAVWHTLTARFPDVSWRSAGFLPDTFADDPWDAICRAEVVISAAGQNSVADIAAAGRPAIVVPQERPFEEQVTTARALEGDGLAVSLGSWPDPDAIGEALDRARSTAPRWESWRVDSAAVSAAELIRGLARPVGVEA</sequence>
<evidence type="ECO:0000313" key="2">
    <source>
        <dbReference type="EMBL" id="RUQ98272.1"/>
    </source>
</evidence>
<accession>A0A433JQ74</accession>
<dbReference type="Proteomes" id="UP000274909">
    <property type="component" value="Unassembled WGS sequence"/>
</dbReference>
<keyword evidence="3" id="KW-1185">Reference proteome</keyword>
<evidence type="ECO:0000313" key="3">
    <source>
        <dbReference type="Proteomes" id="UP000274909"/>
    </source>
</evidence>
<dbReference type="Gene3D" id="3.40.50.2000">
    <property type="entry name" value="Glycogen Phosphorylase B"/>
    <property type="match status" value="1"/>
</dbReference>
<dbReference type="InterPro" id="IPR007235">
    <property type="entry name" value="Glyco_trans_28_C"/>
</dbReference>
<dbReference type="GO" id="GO:0016758">
    <property type="term" value="F:hexosyltransferase activity"/>
    <property type="evidence" value="ECO:0007669"/>
    <property type="project" value="InterPro"/>
</dbReference>
<gene>
    <name evidence="2" type="ORF">ELQ94_14805</name>
</gene>